<sequence>AGGGAFYEEIGRAEPNPGHYALAELEALGILKCVITQNIDGLPR</sequence>
<dbReference type="SUPFAM" id="SSF52467">
    <property type="entry name" value="DHS-like NAD/FAD-binding domain"/>
    <property type="match status" value="1"/>
</dbReference>
<reference evidence="4" key="1">
    <citation type="journal article" date="2014" name="Front. Microbiol.">
        <title>High frequency of phylogenetically diverse reductive dehalogenase-homologous genes in deep subseafloor sedimentary metagenomes.</title>
        <authorList>
            <person name="Kawai M."/>
            <person name="Futagami T."/>
            <person name="Toyoda A."/>
            <person name="Takaki Y."/>
            <person name="Nishi S."/>
            <person name="Hori S."/>
            <person name="Arai W."/>
            <person name="Tsubouchi T."/>
            <person name="Morono Y."/>
            <person name="Uchiyama I."/>
            <person name="Ito T."/>
            <person name="Fujiyama A."/>
            <person name="Inagaki F."/>
            <person name="Takami H."/>
        </authorList>
    </citation>
    <scope>NUCLEOTIDE SEQUENCE</scope>
    <source>
        <strain evidence="4">Expedition CK06-06</strain>
    </source>
</reference>
<dbReference type="InterPro" id="IPR026590">
    <property type="entry name" value="Ssirtuin_cat_dom"/>
</dbReference>
<feature type="domain" description="Deacetylase sirtuin-type" evidence="3">
    <location>
        <begin position="1"/>
        <end position="44"/>
    </location>
</feature>
<dbReference type="Gene3D" id="3.40.50.1220">
    <property type="entry name" value="TPP-binding domain"/>
    <property type="match status" value="1"/>
</dbReference>
<evidence type="ECO:0000313" key="4">
    <source>
        <dbReference type="EMBL" id="GAI04742.1"/>
    </source>
</evidence>
<protein>
    <recommendedName>
        <fullName evidence="3">Deacetylase sirtuin-type domain-containing protein</fullName>
    </recommendedName>
</protein>
<evidence type="ECO:0000256" key="2">
    <source>
        <dbReference type="ARBA" id="ARBA00023027"/>
    </source>
</evidence>
<dbReference type="InterPro" id="IPR029035">
    <property type="entry name" value="DHS-like_NAD/FAD-binding_dom"/>
</dbReference>
<gene>
    <name evidence="4" type="ORF">S06H3_23147</name>
</gene>
<dbReference type="GO" id="GO:0016740">
    <property type="term" value="F:transferase activity"/>
    <property type="evidence" value="ECO:0007669"/>
    <property type="project" value="UniProtKB-KW"/>
</dbReference>
<feature type="non-terminal residue" evidence="4">
    <location>
        <position position="1"/>
    </location>
</feature>
<accession>X1KCI8</accession>
<dbReference type="Pfam" id="PF02146">
    <property type="entry name" value="SIR2"/>
    <property type="match status" value="1"/>
</dbReference>
<comment type="caution">
    <text evidence="4">The sequence shown here is derived from an EMBL/GenBank/DDBJ whole genome shotgun (WGS) entry which is preliminary data.</text>
</comment>
<dbReference type="InterPro" id="IPR003000">
    <property type="entry name" value="Sirtuin"/>
</dbReference>
<dbReference type="GO" id="GO:0070403">
    <property type="term" value="F:NAD+ binding"/>
    <property type="evidence" value="ECO:0007669"/>
    <property type="project" value="InterPro"/>
</dbReference>
<dbReference type="AlphaFoldDB" id="X1KCI8"/>
<dbReference type="PROSITE" id="PS50305">
    <property type="entry name" value="SIRTUIN"/>
    <property type="match status" value="1"/>
</dbReference>
<proteinExistence type="predicted"/>
<keyword evidence="1" id="KW-0808">Transferase</keyword>
<dbReference type="EMBL" id="BARV01012522">
    <property type="protein sequence ID" value="GAI04742.1"/>
    <property type="molecule type" value="Genomic_DNA"/>
</dbReference>
<name>X1KCI8_9ZZZZ</name>
<evidence type="ECO:0000256" key="1">
    <source>
        <dbReference type="ARBA" id="ARBA00022679"/>
    </source>
</evidence>
<evidence type="ECO:0000259" key="3">
    <source>
        <dbReference type="PROSITE" id="PS50305"/>
    </source>
</evidence>
<keyword evidence="2" id="KW-0520">NAD</keyword>
<organism evidence="4">
    <name type="scientific">marine sediment metagenome</name>
    <dbReference type="NCBI Taxonomy" id="412755"/>
    <lineage>
        <taxon>unclassified sequences</taxon>
        <taxon>metagenomes</taxon>
        <taxon>ecological metagenomes</taxon>
    </lineage>
</organism>